<evidence type="ECO:0000256" key="1">
    <source>
        <dbReference type="ARBA" id="ARBA00022723"/>
    </source>
</evidence>
<keyword evidence="7" id="KW-1185">Reference proteome</keyword>
<name>A0A1H3INE8_9EURY</name>
<feature type="region of interest" description="Disordered" evidence="5">
    <location>
        <begin position="390"/>
        <end position="420"/>
    </location>
</feature>
<evidence type="ECO:0000256" key="3">
    <source>
        <dbReference type="ARBA" id="ARBA00022833"/>
    </source>
</evidence>
<dbReference type="Gene3D" id="3.40.630.50">
    <property type="entry name" value="AF0625-like"/>
    <property type="match status" value="1"/>
</dbReference>
<evidence type="ECO:0000256" key="2">
    <source>
        <dbReference type="ARBA" id="ARBA00022801"/>
    </source>
</evidence>
<comment type="function">
    <text evidence="4">D-aminoacyl-tRNA deacylase with broad substrate specificity. By recycling D-aminoacyl-tRNA to D-amino acids and free tRNA molecules, this enzyme counteracts the toxicity associated with the formation of D-aminoacyl-tRNA entities in vivo.</text>
</comment>
<accession>A0A1H3INE8</accession>
<protein>
    <recommendedName>
        <fullName evidence="4">D-aminoacyl-tRNA deacylase</fullName>
        <ecNumber evidence="4">3.1.1.96</ecNumber>
    </recommendedName>
</protein>
<organism evidence="6 7">
    <name type="scientific">Halopenitus persicus</name>
    <dbReference type="NCBI Taxonomy" id="1048396"/>
    <lineage>
        <taxon>Archaea</taxon>
        <taxon>Methanobacteriati</taxon>
        <taxon>Methanobacteriota</taxon>
        <taxon>Stenosarchaea group</taxon>
        <taxon>Halobacteria</taxon>
        <taxon>Halobacteriales</taxon>
        <taxon>Haloferacaceae</taxon>
        <taxon>Halopenitus</taxon>
    </lineage>
</organism>
<dbReference type="GO" id="GO:0051499">
    <property type="term" value="F:D-aminoacyl-tRNA deacylase activity"/>
    <property type="evidence" value="ECO:0007669"/>
    <property type="project" value="UniProtKB-UniRule"/>
</dbReference>
<feature type="region of interest" description="Disordered" evidence="5">
    <location>
        <begin position="458"/>
        <end position="502"/>
    </location>
</feature>
<dbReference type="EC" id="3.1.1.96" evidence="4"/>
<dbReference type="PANTHER" id="PTHR34667">
    <property type="entry name" value="D-AMINOACYL-TRNA DEACYLASE"/>
    <property type="match status" value="1"/>
</dbReference>
<dbReference type="RefSeq" id="WP_092732096.1">
    <property type="nucleotide sequence ID" value="NZ_FNPC01000004.1"/>
</dbReference>
<dbReference type="GO" id="GO:0008270">
    <property type="term" value="F:zinc ion binding"/>
    <property type="evidence" value="ECO:0007669"/>
    <property type="project" value="UniProtKB-UniRule"/>
</dbReference>
<evidence type="ECO:0000256" key="5">
    <source>
        <dbReference type="SAM" id="MobiDB-lite"/>
    </source>
</evidence>
<comment type="similarity">
    <text evidence="4">Belongs to the DtdA deacylase family.</text>
</comment>
<feature type="compositionally biased region" description="Basic and acidic residues" evidence="5">
    <location>
        <begin position="491"/>
        <end position="502"/>
    </location>
</feature>
<evidence type="ECO:0000313" key="6">
    <source>
        <dbReference type="EMBL" id="SDY29201.1"/>
    </source>
</evidence>
<comment type="cofactor">
    <cofactor evidence="4">
        <name>Zn(2+)</name>
        <dbReference type="ChEBI" id="CHEBI:29105"/>
    </cofactor>
    <text evidence="4">Binds 2 Zn(2+) ions per subunit.</text>
</comment>
<comment type="catalytic activity">
    <reaction evidence="4">
        <text>a D-aminoacyl-tRNA + H2O = a tRNA + a D-alpha-amino acid + H(+)</text>
        <dbReference type="Rhea" id="RHEA:13953"/>
        <dbReference type="Rhea" id="RHEA-COMP:10123"/>
        <dbReference type="Rhea" id="RHEA-COMP:10124"/>
        <dbReference type="ChEBI" id="CHEBI:15377"/>
        <dbReference type="ChEBI" id="CHEBI:15378"/>
        <dbReference type="ChEBI" id="CHEBI:59871"/>
        <dbReference type="ChEBI" id="CHEBI:78442"/>
        <dbReference type="ChEBI" id="CHEBI:79333"/>
        <dbReference type="EC" id="3.1.1.96"/>
    </reaction>
</comment>
<dbReference type="EMBL" id="FNPC01000004">
    <property type="protein sequence ID" value="SDY29201.1"/>
    <property type="molecule type" value="Genomic_DNA"/>
</dbReference>
<reference evidence="7" key="1">
    <citation type="submission" date="2016-10" db="EMBL/GenBank/DDBJ databases">
        <authorList>
            <person name="Varghese N."/>
            <person name="Submissions S."/>
        </authorList>
    </citation>
    <scope>NUCLEOTIDE SEQUENCE [LARGE SCALE GENOMIC DNA]</scope>
    <source>
        <strain evidence="7">DC30,IBRC 10041,KCTC 4046</strain>
    </source>
</reference>
<dbReference type="PANTHER" id="PTHR34667:SF1">
    <property type="entry name" value="D-AMINOACYL-TRNA DEACYLASE"/>
    <property type="match status" value="1"/>
</dbReference>
<comment type="subunit">
    <text evidence="4">Monomer.</text>
</comment>
<keyword evidence="2 4" id="KW-0378">Hydrolase</keyword>
<dbReference type="OrthoDB" id="9863at2157"/>
<dbReference type="Gene3D" id="3.40.50.10700">
    <property type="entry name" value="AF0625-like"/>
    <property type="match status" value="1"/>
</dbReference>
<dbReference type="Proteomes" id="UP000199079">
    <property type="component" value="Unassembled WGS sequence"/>
</dbReference>
<dbReference type="AlphaFoldDB" id="A0A1H3INE8"/>
<sequence>MIAIVVSRADRASEHIGDRLLEIGEWGAFVDDSRPDADGGGTVHRRPGAELRTFEDLHIYLDDPSPAFGTVTSVADGTDGSATSHAGDRDPDLLADREPDLLVFVSRHAGDTGPLLTAHFTGNFGPAEYGGDDGAFARAAPAAQKRLVAGFAEHAPAEYDVGIECTHHGPSGTAVPSLFAELGSGDEQWDDPAGARAVARAVSDLIDDHVAAQSVDTNDPVDPANLVGTDGKTRHVVGFGGGHYAPRFTRIVEETAWGVGHIGSDWQLAELGSPAENAAVVDRAFAASAAEYAVIEGDRPTLRETIDDLGYRVVGETWVREVGDRPLALVERLEADVAPVADGLRFGDVVPTASDAFAVRELPADLLSRAQGIDHDATRTAVERHTVAFETEESGTRAAGSAAFATDGSGSTESDSDSGAGEYDALVRALADVLREGFRDVTVAADAVVASERAFDPGLAADHGVPEGPKFGRLAAGEPVDVDGRTVTPEDVTRERDVRFPR</sequence>
<keyword evidence="1 4" id="KW-0479">Metal-binding</keyword>
<proteinExistence type="inferred from homology"/>
<dbReference type="NCBIfam" id="NF011435">
    <property type="entry name" value="PRK14866.1-1"/>
    <property type="match status" value="1"/>
</dbReference>
<keyword evidence="3 4" id="KW-0862">Zinc</keyword>
<dbReference type="Pfam" id="PF04414">
    <property type="entry name" value="tRNA_deacylase"/>
    <property type="match status" value="1"/>
</dbReference>
<gene>
    <name evidence="4" type="primary">dtdA</name>
    <name evidence="6" type="ORF">SAMN05216564_104195</name>
</gene>
<evidence type="ECO:0000256" key="4">
    <source>
        <dbReference type="HAMAP-Rule" id="MF_00562"/>
    </source>
</evidence>
<comment type="catalytic activity">
    <reaction evidence="4">
        <text>glycyl-tRNA(Ala) + H2O = tRNA(Ala) + glycine + H(+)</text>
        <dbReference type="Rhea" id="RHEA:53744"/>
        <dbReference type="Rhea" id="RHEA-COMP:9657"/>
        <dbReference type="Rhea" id="RHEA-COMP:13640"/>
        <dbReference type="ChEBI" id="CHEBI:15377"/>
        <dbReference type="ChEBI" id="CHEBI:15378"/>
        <dbReference type="ChEBI" id="CHEBI:57305"/>
        <dbReference type="ChEBI" id="CHEBI:78442"/>
        <dbReference type="ChEBI" id="CHEBI:78522"/>
        <dbReference type="EC" id="3.1.1.96"/>
    </reaction>
</comment>
<dbReference type="GO" id="GO:0106026">
    <property type="term" value="F:Gly-tRNA(Ala) deacylase activity"/>
    <property type="evidence" value="ECO:0007669"/>
    <property type="project" value="RHEA"/>
</dbReference>
<dbReference type="SUPFAM" id="SSF142535">
    <property type="entry name" value="AF0625-like"/>
    <property type="match status" value="1"/>
</dbReference>
<evidence type="ECO:0000313" key="7">
    <source>
        <dbReference type="Proteomes" id="UP000199079"/>
    </source>
</evidence>
<dbReference type="HAMAP" id="MF_00562">
    <property type="entry name" value="Deacylase_DtdA"/>
    <property type="match status" value="1"/>
</dbReference>
<feature type="compositionally biased region" description="Low complexity" evidence="5">
    <location>
        <begin position="405"/>
        <end position="420"/>
    </location>
</feature>
<dbReference type="InterPro" id="IPR018033">
    <property type="entry name" value="Deacylase_DtdA_archaea"/>
</dbReference>
<dbReference type="GO" id="GO:0019478">
    <property type="term" value="P:D-amino acid catabolic process"/>
    <property type="evidence" value="ECO:0007669"/>
    <property type="project" value="UniProtKB-UniRule"/>
</dbReference>
<dbReference type="InterPro" id="IPR007508">
    <property type="entry name" value="DtdA"/>
</dbReference>